<evidence type="ECO:0000313" key="1">
    <source>
        <dbReference type="EMBL" id="OLP80436.1"/>
    </source>
</evidence>
<name>A0A1Q9CBZ2_SYMMI</name>
<sequence length="241" mass="25789">MIQNNALSVPLAPIYSTCSLRLAGAAAADMTRLADASVLSQSGPATPTGTTLWFLRVQNVAVELVLAADADSISFYVSSSAFVDRAQKRLRKLRDAVGRGEEPLPCTWELAEKAMPVSTVMLVQLDMGCARELASMADDKRLCGPAGLLEDLKVMAKHAVPGQSVLRQVLQKAANRLSSGSQLRHSRGRVDSRLELLHLLMQIVGKPTVTEVRKSIKQLVAFSDLLAGKQLGGWASGGRVA</sequence>
<proteinExistence type="predicted"/>
<dbReference type="AlphaFoldDB" id="A0A1Q9CBZ2"/>
<gene>
    <name evidence="1" type="ORF">AK812_SmicGene39151</name>
</gene>
<dbReference type="EMBL" id="LSRX01001380">
    <property type="protein sequence ID" value="OLP80436.1"/>
    <property type="molecule type" value="Genomic_DNA"/>
</dbReference>
<protein>
    <submittedName>
        <fullName evidence="1">Uncharacterized protein</fullName>
    </submittedName>
</protein>
<organism evidence="1 2">
    <name type="scientific">Symbiodinium microadriaticum</name>
    <name type="common">Dinoflagellate</name>
    <name type="synonym">Zooxanthella microadriatica</name>
    <dbReference type="NCBI Taxonomy" id="2951"/>
    <lineage>
        <taxon>Eukaryota</taxon>
        <taxon>Sar</taxon>
        <taxon>Alveolata</taxon>
        <taxon>Dinophyceae</taxon>
        <taxon>Suessiales</taxon>
        <taxon>Symbiodiniaceae</taxon>
        <taxon>Symbiodinium</taxon>
    </lineage>
</organism>
<evidence type="ECO:0000313" key="2">
    <source>
        <dbReference type="Proteomes" id="UP000186817"/>
    </source>
</evidence>
<dbReference type="Proteomes" id="UP000186817">
    <property type="component" value="Unassembled WGS sequence"/>
</dbReference>
<reference evidence="1 2" key="1">
    <citation type="submission" date="2016-02" db="EMBL/GenBank/DDBJ databases">
        <title>Genome analysis of coral dinoflagellate symbionts highlights evolutionary adaptations to a symbiotic lifestyle.</title>
        <authorList>
            <person name="Aranda M."/>
            <person name="Li Y."/>
            <person name="Liew Y.J."/>
            <person name="Baumgarten S."/>
            <person name="Simakov O."/>
            <person name="Wilson M."/>
            <person name="Piel J."/>
            <person name="Ashoor H."/>
            <person name="Bougouffa S."/>
            <person name="Bajic V.B."/>
            <person name="Ryu T."/>
            <person name="Ravasi T."/>
            <person name="Bayer T."/>
            <person name="Micklem G."/>
            <person name="Kim H."/>
            <person name="Bhak J."/>
            <person name="Lajeunesse T.C."/>
            <person name="Voolstra C.R."/>
        </authorList>
    </citation>
    <scope>NUCLEOTIDE SEQUENCE [LARGE SCALE GENOMIC DNA]</scope>
    <source>
        <strain evidence="1 2">CCMP2467</strain>
    </source>
</reference>
<keyword evidence="2" id="KW-1185">Reference proteome</keyword>
<feature type="non-terminal residue" evidence="1">
    <location>
        <position position="241"/>
    </location>
</feature>
<dbReference type="OrthoDB" id="439597at2759"/>
<accession>A0A1Q9CBZ2</accession>
<comment type="caution">
    <text evidence="1">The sequence shown here is derived from an EMBL/GenBank/DDBJ whole genome shotgun (WGS) entry which is preliminary data.</text>
</comment>